<evidence type="ECO:0000256" key="16">
    <source>
        <dbReference type="ARBA" id="ARBA00047899"/>
    </source>
</evidence>
<dbReference type="EMBL" id="JANPWB010000015">
    <property type="protein sequence ID" value="KAJ1089474.1"/>
    <property type="molecule type" value="Genomic_DNA"/>
</dbReference>
<evidence type="ECO:0000256" key="14">
    <source>
        <dbReference type="ARBA" id="ARBA00023121"/>
    </source>
</evidence>
<evidence type="ECO:0000256" key="6">
    <source>
        <dbReference type="ARBA" id="ARBA00022527"/>
    </source>
</evidence>
<dbReference type="InterPro" id="IPR000719">
    <property type="entry name" value="Prot_kinase_dom"/>
</dbReference>
<dbReference type="PROSITE" id="PS00108">
    <property type="entry name" value="PROTEIN_KINASE_ST"/>
    <property type="match status" value="1"/>
</dbReference>
<dbReference type="InterPro" id="IPR011009">
    <property type="entry name" value="Kinase-like_dom_sf"/>
</dbReference>
<evidence type="ECO:0000259" key="23">
    <source>
        <dbReference type="PROSITE" id="PS50112"/>
    </source>
</evidence>
<proteinExistence type="inferred from homology"/>
<evidence type="ECO:0000256" key="4">
    <source>
        <dbReference type="ARBA" id="ARBA00012513"/>
    </source>
</evidence>
<dbReference type="GO" id="GO:0008289">
    <property type="term" value="F:lipid binding"/>
    <property type="evidence" value="ECO:0007669"/>
    <property type="project" value="UniProtKB-KW"/>
</dbReference>
<evidence type="ECO:0000256" key="21">
    <source>
        <dbReference type="SAM" id="MobiDB-lite"/>
    </source>
</evidence>
<evidence type="ECO:0000256" key="7">
    <source>
        <dbReference type="ARBA" id="ARBA00022553"/>
    </source>
</evidence>
<dbReference type="InterPro" id="IPR000014">
    <property type="entry name" value="PAS"/>
</dbReference>
<dbReference type="SUPFAM" id="SSF55785">
    <property type="entry name" value="PYP-like sensor domain (PAS domain)"/>
    <property type="match status" value="1"/>
</dbReference>
<comment type="similarity">
    <text evidence="3">Belongs to the protein kinase superfamily. CAMK Ser/Thr protein kinase family.</text>
</comment>
<evidence type="ECO:0000256" key="5">
    <source>
        <dbReference type="ARBA" id="ARBA00022490"/>
    </source>
</evidence>
<dbReference type="InterPro" id="IPR008271">
    <property type="entry name" value="Ser/Thr_kinase_AS"/>
</dbReference>
<protein>
    <recommendedName>
        <fullName evidence="19">PAS domain-containing serine/threonine-protein kinase</fullName>
        <ecNumber evidence="4">2.7.11.1</ecNumber>
    </recommendedName>
</protein>
<evidence type="ECO:0000256" key="12">
    <source>
        <dbReference type="ARBA" id="ARBA00022840"/>
    </source>
</evidence>
<sequence>MGHSSSSFSDSYELSKTFPRVQKDRSWKGPLCDQRWNKQNLSGNGCRSYSLSSATRPTGKAHIDWNRLELPSFSGSIFNASCGSLLNVSEIGEKTQCPPATARNPNKAVLTVDAMTMQILVANDIACSLFGYSSQELIGKKLSILIPSSSQSSVEALGEEHLDTDGHAVVVPGRVVDAVTSSGEEFPVSLWVRKIKSEAHHSCLLVLLEAVERLMALVSFSSNGKITSCDLPFAQLYGFALPEEVVGYKISDFIPSIQIPFPGRKMSKALKLQRVVGLTREGTTFPLSLKLRATVSDEEGNPVIEDLSKDESRNVPIMGVTYTATIWVFTSVSGLITLHADATIYGINNCFSLTLFGYNREELLGKEITFLIPGFYDYMNTMNDSSLLGAWIDDMETGNEGPARTSRSQHDDRSPAHIIDNKRSPRKVVGQDAGDSSLCERNMVQLQEGNQKGHISAHFSVQQKSNDVVHSTLASFVDTSCPGDKRHGFAEGSLPAENEQPDLLRSEICSRTGIIEVSNLTGNMPDLQVPSYAGPQEQHNRLQVMEELPQAACDTDMGSLMHKGCMDPEDFTRNQDTVIQCSSHRPGTLDTLGFHTPPLDTQGLTYYTEAETLLYRSVFGTSFGTPTLDEPWEGRQNLHNFQIRKHPMFSQFADKIQNSSCYYCTLDHISCKECQCSHQIKMDCSHVESPESVPSHCAAYPYPVGKCITKEKSQDRETEVTDLTYKLNKLEFTADLPCLLRKYSCSNPGLLQASSFSMSNTDLLIDDVNTGVSTNGDEQLLRSSSLHVVDSNYDKSQLMAGRMLGLSAQGHKLTRSFSSSTLDTHFPVVQQKIIAGQDSHEGCLRSYSPCITKSDISKGDLFEKGRVEVSSNIHEVPLSLSYSTNGKDRHHILDEQHVKMLVNRHEEMGSCCLPLLVESKKDLQHIVKTQEINTFADGHLKSQLTGPSIEKDCQASTKDHRSSVIAIKESEEQLKNQLDIQHYPLLEKDACVPEGCLQGLDSHVTSTPVKSGTLLLSRSYHITKNILEGNYVGSCYHRDGSRLRIHFQVKRVELTDTLPLFCVWILKDFMESRKEAAVRRQFLLSSLTTSSQSIAEISALSLGEMICAANHSEASRGPEELEHMRACEGDYGKRYTTLNPIGKGAFGSVWTARHKEDENEVVVKFILKEKVLEDCWLHDPELGRVIHEIAILTRLQHPNIVTVLDVFENTNFFQLVMEQHGNGLDLFEFIDHQPSLDESLMSYIFRQLVAAVGYLHSKHIVHRDIKDENVVIAEDFTIKLVDFGSAAYMEPGKLFYTFCGTIEYCAPEVLLGNPYQGPELEMWALGVTLFTLVFGENPFCEVEETLDAVLKPPFLVSSDLMDLISSLLHPEPLERLTLKELVADPWVLQPVNLGKYSWEKVYHSNIDEAESGQMDDLTAHTAYGELNQNASPADSKLERSTDALEQELLKFLLSEDEEC</sequence>
<keyword evidence="9" id="KW-0677">Repeat</keyword>
<dbReference type="SUPFAM" id="SSF56112">
    <property type="entry name" value="Protein kinase-like (PK-like)"/>
    <property type="match status" value="1"/>
</dbReference>
<dbReference type="FunFam" id="3.30.200.20:FF:000346">
    <property type="entry name" value="PAS domain-containing serine/threonine-protein kinase"/>
    <property type="match status" value="1"/>
</dbReference>
<keyword evidence="12 20" id="KW-0067">ATP-binding</keyword>
<comment type="catalytic activity">
    <reaction evidence="16">
        <text>L-threonyl-[protein] + ATP = O-phospho-L-threonyl-[protein] + ADP + H(+)</text>
        <dbReference type="Rhea" id="RHEA:46608"/>
        <dbReference type="Rhea" id="RHEA-COMP:11060"/>
        <dbReference type="Rhea" id="RHEA-COMP:11605"/>
        <dbReference type="ChEBI" id="CHEBI:15378"/>
        <dbReference type="ChEBI" id="CHEBI:30013"/>
        <dbReference type="ChEBI" id="CHEBI:30616"/>
        <dbReference type="ChEBI" id="CHEBI:61977"/>
        <dbReference type="ChEBI" id="CHEBI:456216"/>
        <dbReference type="EC" id="2.7.11.1"/>
    </reaction>
</comment>
<keyword evidence="14" id="KW-0446">Lipid-binding</keyword>
<dbReference type="Proteomes" id="UP001066276">
    <property type="component" value="Chromosome 11"/>
</dbReference>
<comment type="function">
    <text evidence="18">Serine/threonine-protein kinase involved in energy homeostasis and protein translation. Phosphorylates EEF1A1, GYS1, PDX1 and RPS6. Probably plays a role under changing environmental conditions (oxygen, glucose, nutrition), rather than under standard conditions. Acts as a sensor involved in energy homeostasis: regulates glycogen synthase synthesis by mediating phosphorylation of GYS1, leading to GYS1 inactivation. May be involved in glucose-stimulated insulin production in pancreas and regulation of glucagon secretion by glucose in alpha cells; however such data require additional evidences. May play a role in regulation of protein translation by phosphorylating EEF1A1, leading to increase translation efficiency. May also participate in respiratory regulation.</text>
</comment>
<dbReference type="SMART" id="SM00091">
    <property type="entry name" value="PAS"/>
    <property type="match status" value="3"/>
</dbReference>
<dbReference type="FunFam" id="1.10.510.10:FF:000351">
    <property type="entry name" value="PAS domain-containing serine/threonine-protein kinase"/>
    <property type="match status" value="1"/>
</dbReference>
<feature type="domain" description="Protein kinase" evidence="22">
    <location>
        <begin position="1135"/>
        <end position="1387"/>
    </location>
</feature>
<gene>
    <name evidence="24" type="ORF">NDU88_002625</name>
</gene>
<name>A0AAV7LG40_PLEWA</name>
<dbReference type="GO" id="GO:0005524">
    <property type="term" value="F:ATP binding"/>
    <property type="evidence" value="ECO:0007669"/>
    <property type="project" value="UniProtKB-UniRule"/>
</dbReference>
<dbReference type="PROSITE" id="PS50011">
    <property type="entry name" value="PROTEIN_KINASE_DOM"/>
    <property type="match status" value="1"/>
</dbReference>
<dbReference type="PANTHER" id="PTHR24346:SF51">
    <property type="entry name" value="PAS DOMAIN-CONTAINING SERINE_THREONINE-PROTEIN KINASE"/>
    <property type="match status" value="1"/>
</dbReference>
<keyword evidence="6" id="KW-0723">Serine/threonine-protein kinase</keyword>
<comment type="caution">
    <text evidence="24">The sequence shown here is derived from an EMBL/GenBank/DDBJ whole genome shotgun (WGS) entry which is preliminary data.</text>
</comment>
<comment type="catalytic activity">
    <reaction evidence="17">
        <text>L-seryl-[protein] + ATP = O-phospho-L-seryl-[protein] + ADP + H(+)</text>
        <dbReference type="Rhea" id="RHEA:17989"/>
        <dbReference type="Rhea" id="RHEA-COMP:9863"/>
        <dbReference type="Rhea" id="RHEA-COMP:11604"/>
        <dbReference type="ChEBI" id="CHEBI:15378"/>
        <dbReference type="ChEBI" id="CHEBI:29999"/>
        <dbReference type="ChEBI" id="CHEBI:30616"/>
        <dbReference type="ChEBI" id="CHEBI:83421"/>
        <dbReference type="ChEBI" id="CHEBI:456216"/>
        <dbReference type="EC" id="2.7.11.1"/>
    </reaction>
</comment>
<dbReference type="GO" id="GO:0005634">
    <property type="term" value="C:nucleus"/>
    <property type="evidence" value="ECO:0007669"/>
    <property type="project" value="UniProtKB-SubCell"/>
</dbReference>
<dbReference type="InterPro" id="IPR017441">
    <property type="entry name" value="Protein_kinase_ATP_BS"/>
</dbReference>
<evidence type="ECO:0000256" key="8">
    <source>
        <dbReference type="ARBA" id="ARBA00022679"/>
    </source>
</evidence>
<keyword evidence="5" id="KW-0963">Cytoplasm</keyword>
<dbReference type="FunFam" id="3.30.450.20:FF:000059">
    <property type="entry name" value="PAS domain containing serine/threonine kinase"/>
    <property type="match status" value="1"/>
</dbReference>
<reference evidence="24" key="1">
    <citation type="journal article" date="2022" name="bioRxiv">
        <title>Sequencing and chromosome-scale assembly of the giantPleurodeles waltlgenome.</title>
        <authorList>
            <person name="Brown T."/>
            <person name="Elewa A."/>
            <person name="Iarovenko S."/>
            <person name="Subramanian E."/>
            <person name="Araus A.J."/>
            <person name="Petzold A."/>
            <person name="Susuki M."/>
            <person name="Suzuki K.-i.T."/>
            <person name="Hayashi T."/>
            <person name="Toyoda A."/>
            <person name="Oliveira C."/>
            <person name="Osipova E."/>
            <person name="Leigh N.D."/>
            <person name="Simon A."/>
            <person name="Yun M.H."/>
        </authorList>
    </citation>
    <scope>NUCLEOTIDE SEQUENCE</scope>
    <source>
        <strain evidence="24">20211129_DDA</strain>
        <tissue evidence="24">Liver</tissue>
    </source>
</reference>
<evidence type="ECO:0000256" key="3">
    <source>
        <dbReference type="ARBA" id="ARBA00006692"/>
    </source>
</evidence>
<keyword evidence="25" id="KW-1185">Reference proteome</keyword>
<dbReference type="GO" id="GO:0004674">
    <property type="term" value="F:protein serine/threonine kinase activity"/>
    <property type="evidence" value="ECO:0007669"/>
    <property type="project" value="UniProtKB-KW"/>
</dbReference>
<comment type="subcellular location">
    <subcellularLocation>
        <location evidence="2">Cytoplasm</location>
    </subcellularLocation>
    <subcellularLocation>
        <location evidence="1">Nucleus</location>
    </subcellularLocation>
</comment>
<evidence type="ECO:0000313" key="25">
    <source>
        <dbReference type="Proteomes" id="UP001066276"/>
    </source>
</evidence>
<keyword evidence="15" id="KW-0539">Nucleus</keyword>
<evidence type="ECO:0000256" key="13">
    <source>
        <dbReference type="ARBA" id="ARBA00022990"/>
    </source>
</evidence>
<evidence type="ECO:0000256" key="2">
    <source>
        <dbReference type="ARBA" id="ARBA00004496"/>
    </source>
</evidence>
<dbReference type="GO" id="GO:0045719">
    <property type="term" value="P:negative regulation of glycogen biosynthetic process"/>
    <property type="evidence" value="ECO:0007669"/>
    <property type="project" value="TreeGrafter"/>
</dbReference>
<dbReference type="PROSITE" id="PS00107">
    <property type="entry name" value="PROTEIN_KINASE_ATP"/>
    <property type="match status" value="1"/>
</dbReference>
<evidence type="ECO:0000256" key="19">
    <source>
        <dbReference type="ARBA" id="ARBA00071822"/>
    </source>
</evidence>
<evidence type="ECO:0000256" key="1">
    <source>
        <dbReference type="ARBA" id="ARBA00004123"/>
    </source>
</evidence>
<evidence type="ECO:0000259" key="22">
    <source>
        <dbReference type="PROSITE" id="PS50011"/>
    </source>
</evidence>
<dbReference type="EC" id="2.7.11.1" evidence="4"/>
<feature type="domain" description="PAS" evidence="23">
    <location>
        <begin position="109"/>
        <end position="157"/>
    </location>
</feature>
<keyword evidence="7" id="KW-0597">Phosphoprotein</keyword>
<dbReference type="Pfam" id="PF13426">
    <property type="entry name" value="PAS_9"/>
    <property type="match status" value="3"/>
</dbReference>
<dbReference type="PANTHER" id="PTHR24346">
    <property type="entry name" value="MAP/MICROTUBULE AFFINITY-REGULATING KINASE"/>
    <property type="match status" value="1"/>
</dbReference>
<dbReference type="NCBIfam" id="TIGR00229">
    <property type="entry name" value="sensory_box"/>
    <property type="match status" value="1"/>
</dbReference>
<feature type="region of interest" description="Disordered" evidence="21">
    <location>
        <begin position="398"/>
        <end position="433"/>
    </location>
</feature>
<dbReference type="SMART" id="SM00220">
    <property type="entry name" value="S_TKc"/>
    <property type="match status" value="1"/>
</dbReference>
<dbReference type="Gene3D" id="1.10.510.10">
    <property type="entry name" value="Transferase(Phosphotransferase) domain 1"/>
    <property type="match status" value="1"/>
</dbReference>
<evidence type="ECO:0000256" key="11">
    <source>
        <dbReference type="ARBA" id="ARBA00022777"/>
    </source>
</evidence>
<evidence type="ECO:0000256" key="15">
    <source>
        <dbReference type="ARBA" id="ARBA00023242"/>
    </source>
</evidence>
<evidence type="ECO:0000256" key="20">
    <source>
        <dbReference type="PROSITE-ProRule" id="PRU10141"/>
    </source>
</evidence>
<dbReference type="CDD" id="cd00130">
    <property type="entry name" value="PAS"/>
    <property type="match status" value="1"/>
</dbReference>
<feature type="compositionally biased region" description="Basic and acidic residues" evidence="21">
    <location>
        <begin position="408"/>
        <end position="423"/>
    </location>
</feature>
<dbReference type="GO" id="GO:0035556">
    <property type="term" value="P:intracellular signal transduction"/>
    <property type="evidence" value="ECO:0007669"/>
    <property type="project" value="TreeGrafter"/>
</dbReference>
<dbReference type="PROSITE" id="PS50112">
    <property type="entry name" value="PAS"/>
    <property type="match status" value="1"/>
</dbReference>
<dbReference type="GO" id="GO:0005829">
    <property type="term" value="C:cytosol"/>
    <property type="evidence" value="ECO:0007669"/>
    <property type="project" value="TreeGrafter"/>
</dbReference>
<keyword evidence="13" id="KW-0007">Acetylation</keyword>
<keyword evidence="11" id="KW-0418">Kinase</keyword>
<dbReference type="InterPro" id="IPR035965">
    <property type="entry name" value="PAS-like_dom_sf"/>
</dbReference>
<feature type="binding site" evidence="20">
    <location>
        <position position="1168"/>
    </location>
    <ligand>
        <name>ATP</name>
        <dbReference type="ChEBI" id="CHEBI:30616"/>
    </ligand>
</feature>
<organism evidence="24 25">
    <name type="scientific">Pleurodeles waltl</name>
    <name type="common">Iberian ribbed newt</name>
    <dbReference type="NCBI Taxonomy" id="8319"/>
    <lineage>
        <taxon>Eukaryota</taxon>
        <taxon>Metazoa</taxon>
        <taxon>Chordata</taxon>
        <taxon>Craniata</taxon>
        <taxon>Vertebrata</taxon>
        <taxon>Euteleostomi</taxon>
        <taxon>Amphibia</taxon>
        <taxon>Batrachia</taxon>
        <taxon>Caudata</taxon>
        <taxon>Salamandroidea</taxon>
        <taxon>Salamandridae</taxon>
        <taxon>Pleurodelinae</taxon>
        <taxon>Pleurodeles</taxon>
    </lineage>
</organism>
<keyword evidence="8" id="KW-0808">Transferase</keyword>
<evidence type="ECO:0000313" key="24">
    <source>
        <dbReference type="EMBL" id="KAJ1089474.1"/>
    </source>
</evidence>
<evidence type="ECO:0000256" key="10">
    <source>
        <dbReference type="ARBA" id="ARBA00022741"/>
    </source>
</evidence>
<evidence type="ECO:0000256" key="18">
    <source>
        <dbReference type="ARBA" id="ARBA00053825"/>
    </source>
</evidence>
<dbReference type="CDD" id="cd14004">
    <property type="entry name" value="STKc_PASK"/>
    <property type="match status" value="1"/>
</dbReference>
<dbReference type="Pfam" id="PF00069">
    <property type="entry name" value="Pkinase"/>
    <property type="match status" value="1"/>
</dbReference>
<dbReference type="Gene3D" id="3.30.450.20">
    <property type="entry name" value="PAS domain"/>
    <property type="match status" value="1"/>
</dbReference>
<dbReference type="Gene3D" id="3.30.200.20">
    <property type="entry name" value="Phosphorylase Kinase, domain 1"/>
    <property type="match status" value="1"/>
</dbReference>
<evidence type="ECO:0000256" key="9">
    <source>
        <dbReference type="ARBA" id="ARBA00022737"/>
    </source>
</evidence>
<evidence type="ECO:0000256" key="17">
    <source>
        <dbReference type="ARBA" id="ARBA00048679"/>
    </source>
</evidence>
<accession>A0AAV7LG40</accession>
<keyword evidence="10 20" id="KW-0547">Nucleotide-binding</keyword>